<proteinExistence type="predicted"/>
<organism evidence="1 2">
    <name type="scientific">Pleurodeles waltl</name>
    <name type="common">Iberian ribbed newt</name>
    <dbReference type="NCBI Taxonomy" id="8319"/>
    <lineage>
        <taxon>Eukaryota</taxon>
        <taxon>Metazoa</taxon>
        <taxon>Chordata</taxon>
        <taxon>Craniata</taxon>
        <taxon>Vertebrata</taxon>
        <taxon>Euteleostomi</taxon>
        <taxon>Amphibia</taxon>
        <taxon>Batrachia</taxon>
        <taxon>Caudata</taxon>
        <taxon>Salamandroidea</taxon>
        <taxon>Salamandridae</taxon>
        <taxon>Pleurodelinae</taxon>
        <taxon>Pleurodeles</taxon>
    </lineage>
</organism>
<sequence length="124" mass="14024">MQQSLNRFSTACRYLSLTISTKKTEVLHQPALEKTYTEPTITVEGEILKAVDKFTYLSSTLYLIIYVHRSGDTHIAKVSCPLVLDVQQSFPSPHRTDQQQPDTLFPVNLLNMMSLVIVDNGQKP</sequence>
<name>A0AAV7QZ03_PLEWA</name>
<evidence type="ECO:0000313" key="1">
    <source>
        <dbReference type="EMBL" id="KAJ1145746.1"/>
    </source>
</evidence>
<gene>
    <name evidence="1" type="ORF">NDU88_012030</name>
</gene>
<keyword evidence="2" id="KW-1185">Reference proteome</keyword>
<protein>
    <submittedName>
        <fullName evidence="1">Uncharacterized protein</fullName>
    </submittedName>
</protein>
<accession>A0AAV7QZ03</accession>
<dbReference type="Proteomes" id="UP001066276">
    <property type="component" value="Chromosome 6"/>
</dbReference>
<reference evidence="1" key="1">
    <citation type="journal article" date="2022" name="bioRxiv">
        <title>Sequencing and chromosome-scale assembly of the giantPleurodeles waltlgenome.</title>
        <authorList>
            <person name="Brown T."/>
            <person name="Elewa A."/>
            <person name="Iarovenko S."/>
            <person name="Subramanian E."/>
            <person name="Araus A.J."/>
            <person name="Petzold A."/>
            <person name="Susuki M."/>
            <person name="Suzuki K.-i.T."/>
            <person name="Hayashi T."/>
            <person name="Toyoda A."/>
            <person name="Oliveira C."/>
            <person name="Osipova E."/>
            <person name="Leigh N.D."/>
            <person name="Simon A."/>
            <person name="Yun M.H."/>
        </authorList>
    </citation>
    <scope>NUCLEOTIDE SEQUENCE</scope>
    <source>
        <strain evidence="1">20211129_DDA</strain>
        <tissue evidence="1">Liver</tissue>
    </source>
</reference>
<evidence type="ECO:0000313" key="2">
    <source>
        <dbReference type="Proteomes" id="UP001066276"/>
    </source>
</evidence>
<dbReference type="AlphaFoldDB" id="A0AAV7QZ03"/>
<comment type="caution">
    <text evidence="1">The sequence shown here is derived from an EMBL/GenBank/DDBJ whole genome shotgun (WGS) entry which is preliminary data.</text>
</comment>
<dbReference type="EMBL" id="JANPWB010000010">
    <property type="protein sequence ID" value="KAJ1145746.1"/>
    <property type="molecule type" value="Genomic_DNA"/>
</dbReference>